<sequence length="604" mass="66694">MASGSGTLHSIGMRMKATSGRREGGDDEAEMKGSCCLDRGGSADYASNPKQEELSRRRLCPETSGLWNAGTLASMEENMALFEALHTDGGGVRQRDKNTLYVIAKGKPDDNPNSIGQKSPGLVNTIAQYGKNGMRILFPAPDRRSIDRGADYMRTPGRERPLSSAKTVPPNILLEGIDAAQQPFNSISDDSDLSRSMRFQSMDFGEGSEFAMGSLGIPADSQPSPVGSAQRDIEAEMKRLKLELKQTMDMYSSACKEAISAKQKARELHQWKMEEARKVEALRQAEEAALALAEVEKAKCKAAIEAAEAAQRIAELEAKKRLDAEQKAIREAEEKKKALDALAQNDVRYRKYSIDEIETATEKFSDNLKIGEGGYGPVYKATLDHTPVAIKVLRPDAAQGRKQFQQEVEVLCCIRHPNMVLLLGACPEYGCLVYEYMDNGSLEDRLFRRGNTPVIPWSVRFKIAAEIATGLLFLHQAKPEPLVHRDLKPANILLDRNYVSKISDVGLARLVPPSVANNVTQYRMTSTAGTFCYIDPEYQQTGMLGIKSDVYSLGIMLLQIITAKPPMGLTHHVERAIEKGTFSQMLDPAVKDWPEEEVLSFAKL</sequence>
<evidence type="ECO:0000256" key="11">
    <source>
        <dbReference type="SAM" id="MobiDB-lite"/>
    </source>
</evidence>
<evidence type="ECO:0000256" key="9">
    <source>
        <dbReference type="ARBA" id="ARBA00048679"/>
    </source>
</evidence>
<dbReference type="Proteomes" id="UP001085076">
    <property type="component" value="Unassembled WGS sequence"/>
</dbReference>
<evidence type="ECO:0000256" key="4">
    <source>
        <dbReference type="ARBA" id="ARBA00022741"/>
    </source>
</evidence>
<keyword evidence="5" id="KW-0418">Kinase</keyword>
<comment type="catalytic activity">
    <reaction evidence="8">
        <text>L-threonyl-[protein] + ATP = O-phospho-L-threonyl-[protein] + ADP + H(+)</text>
        <dbReference type="Rhea" id="RHEA:46608"/>
        <dbReference type="Rhea" id="RHEA-COMP:11060"/>
        <dbReference type="Rhea" id="RHEA-COMP:11605"/>
        <dbReference type="ChEBI" id="CHEBI:15378"/>
        <dbReference type="ChEBI" id="CHEBI:30013"/>
        <dbReference type="ChEBI" id="CHEBI:30616"/>
        <dbReference type="ChEBI" id="CHEBI:61977"/>
        <dbReference type="ChEBI" id="CHEBI:456216"/>
        <dbReference type="EC" id="2.7.11.1"/>
    </reaction>
</comment>
<dbReference type="PANTHER" id="PTHR45647:SF93">
    <property type="entry name" value="KINASE WITH ADENINE NUCLEOTIDE ALPHA HYDROLASES-LIKE DOMAIN-CONTAINING PROTEIN"/>
    <property type="match status" value="1"/>
</dbReference>
<evidence type="ECO:0000256" key="10">
    <source>
        <dbReference type="SAM" id="Coils"/>
    </source>
</evidence>
<evidence type="ECO:0000256" key="7">
    <source>
        <dbReference type="ARBA" id="ARBA00022840"/>
    </source>
</evidence>
<dbReference type="FunFam" id="3.30.200.20:FF:000162">
    <property type="entry name" value="Adenine nucleotide alpha hydrolase-like domain kinase"/>
    <property type="match status" value="1"/>
</dbReference>
<name>A0A9D5H2C4_9LILI</name>
<comment type="catalytic activity">
    <reaction evidence="1">
        <text>S-ubiquitinyl-[E2 ubiquitin-conjugating enzyme]-L-cysteine + [acceptor protein]-L-lysine = [E2 ubiquitin-conjugating enzyme]-L-cysteine + N(6)-ubiquitinyl-[acceptor protein]-L-lysine.</text>
        <dbReference type="EC" id="2.3.2.27"/>
    </reaction>
</comment>
<dbReference type="InterPro" id="IPR051348">
    <property type="entry name" value="U-box_ubiquitin_ligases"/>
</dbReference>
<evidence type="ECO:0000256" key="3">
    <source>
        <dbReference type="ARBA" id="ARBA00022679"/>
    </source>
</evidence>
<evidence type="ECO:0000313" key="13">
    <source>
        <dbReference type="EMBL" id="KAJ0960768.1"/>
    </source>
</evidence>
<dbReference type="SUPFAM" id="SSF56112">
    <property type="entry name" value="Protein kinase-like (PK-like)"/>
    <property type="match status" value="1"/>
</dbReference>
<dbReference type="GO" id="GO:0061630">
    <property type="term" value="F:ubiquitin protein ligase activity"/>
    <property type="evidence" value="ECO:0007669"/>
    <property type="project" value="UniProtKB-EC"/>
</dbReference>
<keyword evidence="10" id="KW-0175">Coiled coil</keyword>
<dbReference type="Gene3D" id="3.30.200.20">
    <property type="entry name" value="Phosphorylase Kinase, domain 1"/>
    <property type="match status" value="1"/>
</dbReference>
<reference evidence="13 14" key="1">
    <citation type="journal article" date="2022" name="Hortic Res">
        <title>The genome of Dioscorea zingiberensis sheds light on the biosynthesis, origin and evolution of the medicinally important diosgenin saponins.</title>
        <authorList>
            <person name="Li Y."/>
            <person name="Tan C."/>
            <person name="Li Z."/>
            <person name="Guo J."/>
            <person name="Li S."/>
            <person name="Chen X."/>
            <person name="Wang C."/>
            <person name="Dai X."/>
            <person name="Yang H."/>
            <person name="Song W."/>
            <person name="Hou L."/>
            <person name="Xu J."/>
            <person name="Tong Z."/>
            <person name="Xu A."/>
            <person name="Yuan X."/>
            <person name="Wang W."/>
            <person name="Yang Q."/>
            <person name="Chen L."/>
            <person name="Sun Z."/>
            <person name="Wang K."/>
            <person name="Pan B."/>
            <person name="Chen J."/>
            <person name="Bao Y."/>
            <person name="Liu F."/>
            <person name="Qi X."/>
            <person name="Gang D.R."/>
            <person name="Wen J."/>
            <person name="Li J."/>
        </authorList>
    </citation>
    <scope>NUCLEOTIDE SEQUENCE [LARGE SCALE GENOMIC DNA]</scope>
    <source>
        <strain evidence="13">Dzin_1.0</strain>
    </source>
</reference>
<dbReference type="GO" id="GO:0004674">
    <property type="term" value="F:protein serine/threonine kinase activity"/>
    <property type="evidence" value="ECO:0007669"/>
    <property type="project" value="UniProtKB-KW"/>
</dbReference>
<comment type="catalytic activity">
    <reaction evidence="9">
        <text>L-seryl-[protein] + ATP = O-phospho-L-seryl-[protein] + ADP + H(+)</text>
        <dbReference type="Rhea" id="RHEA:17989"/>
        <dbReference type="Rhea" id="RHEA-COMP:9863"/>
        <dbReference type="Rhea" id="RHEA-COMP:11604"/>
        <dbReference type="ChEBI" id="CHEBI:15378"/>
        <dbReference type="ChEBI" id="CHEBI:29999"/>
        <dbReference type="ChEBI" id="CHEBI:30616"/>
        <dbReference type="ChEBI" id="CHEBI:83421"/>
        <dbReference type="ChEBI" id="CHEBI:456216"/>
        <dbReference type="EC" id="2.7.11.1"/>
    </reaction>
</comment>
<evidence type="ECO:0000256" key="5">
    <source>
        <dbReference type="ARBA" id="ARBA00022777"/>
    </source>
</evidence>
<organism evidence="13 14">
    <name type="scientific">Dioscorea zingiberensis</name>
    <dbReference type="NCBI Taxonomy" id="325984"/>
    <lineage>
        <taxon>Eukaryota</taxon>
        <taxon>Viridiplantae</taxon>
        <taxon>Streptophyta</taxon>
        <taxon>Embryophyta</taxon>
        <taxon>Tracheophyta</taxon>
        <taxon>Spermatophyta</taxon>
        <taxon>Magnoliopsida</taxon>
        <taxon>Liliopsida</taxon>
        <taxon>Dioscoreales</taxon>
        <taxon>Dioscoreaceae</taxon>
        <taxon>Dioscorea</taxon>
    </lineage>
</organism>
<feature type="coiled-coil region" evidence="10">
    <location>
        <begin position="278"/>
        <end position="345"/>
    </location>
</feature>
<dbReference type="OrthoDB" id="4062651at2759"/>
<dbReference type="AlphaFoldDB" id="A0A9D5H2C4"/>
<dbReference type="InterPro" id="IPR008271">
    <property type="entry name" value="Ser/Thr_kinase_AS"/>
</dbReference>
<dbReference type="InterPro" id="IPR000719">
    <property type="entry name" value="Prot_kinase_dom"/>
</dbReference>
<protein>
    <recommendedName>
        <fullName evidence="12">Protein kinase domain-containing protein</fullName>
    </recommendedName>
</protein>
<evidence type="ECO:0000256" key="1">
    <source>
        <dbReference type="ARBA" id="ARBA00000900"/>
    </source>
</evidence>
<dbReference type="Pfam" id="PF00069">
    <property type="entry name" value="Pkinase"/>
    <property type="match status" value="1"/>
</dbReference>
<feature type="domain" description="Protein kinase" evidence="12">
    <location>
        <begin position="364"/>
        <end position="604"/>
    </location>
</feature>
<comment type="caution">
    <text evidence="13">The sequence shown here is derived from an EMBL/GenBank/DDBJ whole genome shotgun (WGS) entry which is preliminary data.</text>
</comment>
<dbReference type="GO" id="GO:0005524">
    <property type="term" value="F:ATP binding"/>
    <property type="evidence" value="ECO:0007669"/>
    <property type="project" value="UniProtKB-KW"/>
</dbReference>
<feature type="region of interest" description="Disordered" evidence="11">
    <location>
        <begin position="1"/>
        <end position="57"/>
    </location>
</feature>
<evidence type="ECO:0000313" key="14">
    <source>
        <dbReference type="Proteomes" id="UP001085076"/>
    </source>
</evidence>
<dbReference type="PROSITE" id="PS50011">
    <property type="entry name" value="PROTEIN_KINASE_DOM"/>
    <property type="match status" value="1"/>
</dbReference>
<keyword evidence="3" id="KW-0808">Transferase</keyword>
<keyword evidence="7" id="KW-0067">ATP-binding</keyword>
<evidence type="ECO:0000256" key="2">
    <source>
        <dbReference type="ARBA" id="ARBA00022527"/>
    </source>
</evidence>
<dbReference type="Gene3D" id="1.10.510.10">
    <property type="entry name" value="Transferase(Phosphotransferase) domain 1"/>
    <property type="match status" value="1"/>
</dbReference>
<keyword evidence="2" id="KW-0723">Serine/threonine-protein kinase</keyword>
<accession>A0A9D5H2C4</accession>
<dbReference type="FunFam" id="1.10.510.10:FF:001023">
    <property type="entry name" value="Os07g0541700 protein"/>
    <property type="match status" value="1"/>
</dbReference>
<proteinExistence type="predicted"/>
<gene>
    <name evidence="13" type="ORF">J5N97_001368</name>
</gene>
<evidence type="ECO:0000259" key="12">
    <source>
        <dbReference type="PROSITE" id="PS50011"/>
    </source>
</evidence>
<evidence type="ECO:0000256" key="8">
    <source>
        <dbReference type="ARBA" id="ARBA00047899"/>
    </source>
</evidence>
<dbReference type="SMART" id="SM00220">
    <property type="entry name" value="S_TKc"/>
    <property type="match status" value="1"/>
</dbReference>
<dbReference type="InterPro" id="IPR011009">
    <property type="entry name" value="Kinase-like_dom_sf"/>
</dbReference>
<dbReference type="EMBL" id="JAGGNH010000061">
    <property type="protein sequence ID" value="KAJ0960768.1"/>
    <property type="molecule type" value="Genomic_DNA"/>
</dbReference>
<keyword evidence="4" id="KW-0547">Nucleotide-binding</keyword>
<keyword evidence="14" id="KW-1185">Reference proteome</keyword>
<dbReference type="PANTHER" id="PTHR45647">
    <property type="entry name" value="OS02G0152300 PROTEIN"/>
    <property type="match status" value="1"/>
</dbReference>
<evidence type="ECO:0000256" key="6">
    <source>
        <dbReference type="ARBA" id="ARBA00022786"/>
    </source>
</evidence>
<keyword evidence="6" id="KW-0833">Ubl conjugation pathway</keyword>
<dbReference type="PROSITE" id="PS00108">
    <property type="entry name" value="PROTEIN_KINASE_ST"/>
    <property type="match status" value="1"/>
</dbReference>